<dbReference type="Pfam" id="PF04932">
    <property type="entry name" value="Wzy_C"/>
    <property type="match status" value="1"/>
</dbReference>
<proteinExistence type="predicted"/>
<keyword evidence="3 5" id="KW-1133">Transmembrane helix</keyword>
<protein>
    <submittedName>
        <fullName evidence="7">O-antigen ligase domain-containing protein</fullName>
    </submittedName>
</protein>
<feature type="transmembrane region" description="Helical" evidence="5">
    <location>
        <begin position="17"/>
        <end position="38"/>
    </location>
</feature>
<evidence type="ECO:0000313" key="8">
    <source>
        <dbReference type="Proteomes" id="UP000276770"/>
    </source>
</evidence>
<dbReference type="PANTHER" id="PTHR37422">
    <property type="entry name" value="TEICHURONIC ACID BIOSYNTHESIS PROTEIN TUAE"/>
    <property type="match status" value="1"/>
</dbReference>
<feature type="transmembrane region" description="Helical" evidence="5">
    <location>
        <begin position="106"/>
        <end position="124"/>
    </location>
</feature>
<dbReference type="GO" id="GO:0016874">
    <property type="term" value="F:ligase activity"/>
    <property type="evidence" value="ECO:0007669"/>
    <property type="project" value="UniProtKB-KW"/>
</dbReference>
<feature type="transmembrane region" description="Helical" evidence="5">
    <location>
        <begin position="341"/>
        <end position="358"/>
    </location>
</feature>
<dbReference type="Proteomes" id="UP000276770">
    <property type="component" value="Unassembled WGS sequence"/>
</dbReference>
<feature type="transmembrane region" description="Helical" evidence="5">
    <location>
        <begin position="76"/>
        <end position="94"/>
    </location>
</feature>
<evidence type="ECO:0000256" key="4">
    <source>
        <dbReference type="ARBA" id="ARBA00023136"/>
    </source>
</evidence>
<reference evidence="7 8" key="1">
    <citation type="submission" date="2018-10" db="EMBL/GenBank/DDBJ databases">
        <title>Falsibacillus sp. genome draft.</title>
        <authorList>
            <person name="Shi S."/>
        </authorList>
    </citation>
    <scope>NUCLEOTIDE SEQUENCE [LARGE SCALE GENOMIC DNA]</scope>
    <source>
        <strain evidence="7 8">GY 10110</strain>
    </source>
</reference>
<dbReference type="OrthoDB" id="2986506at2"/>
<evidence type="ECO:0000313" key="7">
    <source>
        <dbReference type="EMBL" id="RLQ96746.1"/>
    </source>
</evidence>
<feature type="transmembrane region" description="Helical" evidence="5">
    <location>
        <begin position="204"/>
        <end position="220"/>
    </location>
</feature>
<evidence type="ECO:0000259" key="6">
    <source>
        <dbReference type="Pfam" id="PF04932"/>
    </source>
</evidence>
<feature type="transmembrane region" description="Helical" evidence="5">
    <location>
        <begin position="155"/>
        <end position="173"/>
    </location>
</feature>
<keyword evidence="2 5" id="KW-0812">Transmembrane</keyword>
<feature type="transmembrane region" description="Helical" evidence="5">
    <location>
        <begin position="50"/>
        <end position="70"/>
    </location>
</feature>
<sequence>MHHIRNNLKRWNTFESGLGLCFLLPPIGVGLLLIKGLASAFNYTKSSKKSFSLMHLYFISLVCSSMFAAIHSADVVLFGAGILNLGYFGIYLSLTKNRMEMNIGTYKWIIIIGGIYNCLIGWVLDGVSINPVIRMLTGTEVFQGRLVGSSYNPNFTMYILLLALAFILSELLTSIRARKWAYSAWYCAGILVLAKGMIDTGSRAAFITMMILYAIFLFQLNKKLFITGFTLTLLNIKWIFEIMPRSGLIDKSIGVRTEIWENSIELIGRHPLVGVTPFGFYKEYANSFPYSGNTIIHPHNSFIGVFAEYGTISGMLFLLLVAVMGKNMITIFFAKQKERRLFNSFFLGLPIILLTGIFDEPFFSPQIAVPTIMLVAYWNKYTEGSLQTDSVPSIEEYIDRRWIRKKKIGA</sequence>
<evidence type="ECO:0000256" key="1">
    <source>
        <dbReference type="ARBA" id="ARBA00004141"/>
    </source>
</evidence>
<evidence type="ECO:0000256" key="3">
    <source>
        <dbReference type="ARBA" id="ARBA00022989"/>
    </source>
</evidence>
<accession>A0A3L7K115</accession>
<dbReference type="RefSeq" id="WP_121679767.1">
    <property type="nucleotide sequence ID" value="NZ_RCVZ01000003.1"/>
</dbReference>
<dbReference type="EMBL" id="RCVZ01000003">
    <property type="protein sequence ID" value="RLQ96746.1"/>
    <property type="molecule type" value="Genomic_DNA"/>
</dbReference>
<keyword evidence="8" id="KW-1185">Reference proteome</keyword>
<name>A0A3L7K115_9BACI</name>
<feature type="transmembrane region" description="Helical" evidence="5">
    <location>
        <begin position="312"/>
        <end position="334"/>
    </location>
</feature>
<dbReference type="InterPro" id="IPR007016">
    <property type="entry name" value="O-antigen_ligase-rel_domated"/>
</dbReference>
<keyword evidence="7" id="KW-0436">Ligase</keyword>
<comment type="caution">
    <text evidence="7">The sequence shown here is derived from an EMBL/GenBank/DDBJ whole genome shotgun (WGS) entry which is preliminary data.</text>
</comment>
<dbReference type="PANTHER" id="PTHR37422:SF13">
    <property type="entry name" value="LIPOPOLYSACCHARIDE BIOSYNTHESIS PROTEIN PA4999-RELATED"/>
    <property type="match status" value="1"/>
</dbReference>
<gene>
    <name evidence="7" type="ORF">D9X91_06495</name>
</gene>
<evidence type="ECO:0000256" key="2">
    <source>
        <dbReference type="ARBA" id="ARBA00022692"/>
    </source>
</evidence>
<organism evidence="7 8">
    <name type="scientific">Falsibacillus albus</name>
    <dbReference type="NCBI Taxonomy" id="2478915"/>
    <lineage>
        <taxon>Bacteria</taxon>
        <taxon>Bacillati</taxon>
        <taxon>Bacillota</taxon>
        <taxon>Bacilli</taxon>
        <taxon>Bacillales</taxon>
        <taxon>Bacillaceae</taxon>
        <taxon>Falsibacillus</taxon>
    </lineage>
</organism>
<comment type="subcellular location">
    <subcellularLocation>
        <location evidence="1">Membrane</location>
        <topology evidence="1">Multi-pass membrane protein</topology>
    </subcellularLocation>
</comment>
<evidence type="ECO:0000256" key="5">
    <source>
        <dbReference type="SAM" id="Phobius"/>
    </source>
</evidence>
<dbReference type="AlphaFoldDB" id="A0A3L7K115"/>
<keyword evidence="4 5" id="KW-0472">Membrane</keyword>
<dbReference type="GO" id="GO:0016020">
    <property type="term" value="C:membrane"/>
    <property type="evidence" value="ECO:0007669"/>
    <property type="project" value="UniProtKB-SubCell"/>
</dbReference>
<dbReference type="InterPro" id="IPR051533">
    <property type="entry name" value="WaaL-like"/>
</dbReference>
<feature type="domain" description="O-antigen ligase-related" evidence="6">
    <location>
        <begin position="190"/>
        <end position="318"/>
    </location>
</feature>